<dbReference type="OMA" id="VHEVYQQ"/>
<dbReference type="GO" id="GO:0005634">
    <property type="term" value="C:nucleus"/>
    <property type="evidence" value="ECO:0007669"/>
    <property type="project" value="TreeGrafter"/>
</dbReference>
<dbReference type="OrthoDB" id="271595at2759"/>
<keyword evidence="5" id="KW-1185">Reference proteome</keyword>
<dbReference type="AlphaFoldDB" id="A0A0D2A0M0"/>
<keyword evidence="1" id="KW-0489">Methyltransferase</keyword>
<proteinExistence type="predicted"/>
<dbReference type="GO" id="GO:0002098">
    <property type="term" value="P:tRNA wobble uridine modification"/>
    <property type="evidence" value="ECO:0007669"/>
    <property type="project" value="TreeGrafter"/>
</dbReference>
<dbReference type="CDD" id="cd02440">
    <property type="entry name" value="AdoMet_MTases"/>
    <property type="match status" value="1"/>
</dbReference>
<dbReference type="InterPro" id="IPR029063">
    <property type="entry name" value="SAM-dependent_MTases_sf"/>
</dbReference>
<dbReference type="RefSeq" id="XP_016224177.1">
    <property type="nucleotide sequence ID" value="XM_016368389.1"/>
</dbReference>
<keyword evidence="2" id="KW-0808">Transferase</keyword>
<protein>
    <recommendedName>
        <fullName evidence="3">Methyltransferase type 11 domain-containing protein</fullName>
    </recommendedName>
</protein>
<dbReference type="PANTHER" id="PTHR13069:SF21">
    <property type="entry name" value="ALKYLATED DNA REPAIR PROTEIN ALKB HOMOLOG 8"/>
    <property type="match status" value="1"/>
</dbReference>
<organism evidence="4 5">
    <name type="scientific">Exophiala mesophila</name>
    <name type="common">Black yeast-like fungus</name>
    <dbReference type="NCBI Taxonomy" id="212818"/>
    <lineage>
        <taxon>Eukaryota</taxon>
        <taxon>Fungi</taxon>
        <taxon>Dikarya</taxon>
        <taxon>Ascomycota</taxon>
        <taxon>Pezizomycotina</taxon>
        <taxon>Eurotiomycetes</taxon>
        <taxon>Chaetothyriomycetidae</taxon>
        <taxon>Chaetothyriales</taxon>
        <taxon>Herpotrichiellaceae</taxon>
        <taxon>Exophiala</taxon>
    </lineage>
</organism>
<dbReference type="EMBL" id="KN847522">
    <property type="protein sequence ID" value="KIV92603.1"/>
    <property type="molecule type" value="Genomic_DNA"/>
</dbReference>
<dbReference type="PANTHER" id="PTHR13069">
    <property type="entry name" value="ALKYLATED DNA REPAIR PROTEIN ALKB HOMOLOG 8"/>
    <property type="match status" value="1"/>
</dbReference>
<evidence type="ECO:0000313" key="4">
    <source>
        <dbReference type="EMBL" id="KIV92603.1"/>
    </source>
</evidence>
<dbReference type="Gene3D" id="3.40.50.150">
    <property type="entry name" value="Vaccinia Virus protein VP39"/>
    <property type="match status" value="1"/>
</dbReference>
<dbReference type="InterPro" id="IPR051422">
    <property type="entry name" value="AlkB_tRNA_MeTrf/Diox"/>
</dbReference>
<reference evidence="4 5" key="1">
    <citation type="submission" date="2015-01" db="EMBL/GenBank/DDBJ databases">
        <title>The Genome Sequence of Exophiala mesophila CBS40295.</title>
        <authorList>
            <consortium name="The Broad Institute Genomics Platform"/>
            <person name="Cuomo C."/>
            <person name="de Hoog S."/>
            <person name="Gorbushina A."/>
            <person name="Stielow B."/>
            <person name="Teixiera M."/>
            <person name="Abouelleil A."/>
            <person name="Chapman S.B."/>
            <person name="Priest M."/>
            <person name="Young S.K."/>
            <person name="Wortman J."/>
            <person name="Nusbaum C."/>
            <person name="Birren B."/>
        </authorList>
    </citation>
    <scope>NUCLEOTIDE SEQUENCE [LARGE SCALE GENOMIC DNA]</scope>
    <source>
        <strain evidence="4 5">CBS 40295</strain>
    </source>
</reference>
<dbReference type="FunFam" id="3.40.50.150:FF:000219">
    <property type="entry name" value="tRNA (Carboxymethyluridine(34)-5-O)-methyltransferase"/>
    <property type="match status" value="1"/>
</dbReference>
<accession>A0A0D2A0M0</accession>
<dbReference type="GO" id="GO:0008757">
    <property type="term" value="F:S-adenosylmethionine-dependent methyltransferase activity"/>
    <property type="evidence" value="ECO:0007669"/>
    <property type="project" value="InterPro"/>
</dbReference>
<evidence type="ECO:0000256" key="1">
    <source>
        <dbReference type="ARBA" id="ARBA00022603"/>
    </source>
</evidence>
<evidence type="ECO:0000256" key="2">
    <source>
        <dbReference type="ARBA" id="ARBA00022679"/>
    </source>
</evidence>
<dbReference type="GO" id="GO:0030488">
    <property type="term" value="P:tRNA methylation"/>
    <property type="evidence" value="ECO:0007669"/>
    <property type="project" value="TreeGrafter"/>
</dbReference>
<evidence type="ECO:0000313" key="5">
    <source>
        <dbReference type="Proteomes" id="UP000054302"/>
    </source>
</evidence>
<evidence type="ECO:0000259" key="3">
    <source>
        <dbReference type="Pfam" id="PF08241"/>
    </source>
</evidence>
<feature type="domain" description="Methyltransferase type 11" evidence="3">
    <location>
        <begin position="52"/>
        <end position="136"/>
    </location>
</feature>
<dbReference type="SUPFAM" id="SSF53335">
    <property type="entry name" value="S-adenosyl-L-methionine-dependent methyltransferases"/>
    <property type="match status" value="1"/>
</dbReference>
<dbReference type="VEuPathDB" id="FungiDB:PV10_03877"/>
<name>A0A0D2A0M0_EXOME</name>
<dbReference type="Pfam" id="PF08241">
    <property type="entry name" value="Methyltransf_11"/>
    <property type="match status" value="1"/>
</dbReference>
<dbReference type="GO" id="GO:0000049">
    <property type="term" value="F:tRNA binding"/>
    <property type="evidence" value="ECO:0007669"/>
    <property type="project" value="TreeGrafter"/>
</dbReference>
<dbReference type="HOGENOM" id="CLU_029501_2_0_1"/>
<dbReference type="STRING" id="212818.A0A0D2A0M0"/>
<sequence>MSSEPSHEIEYEDKHVHQVYEEIASHFSATRYKPWPVVDQFLRSLPPGSVGLDVGCGNGKYLTVNRDVFIVASDRSHNLVDIAVQHQPHDAIVGDTLSLPHPHSSFDFAISIAVIHHLSTTERRVQAIKAILQTLKSATRDSKAGRALIFVWALEQKNSRRGWSDEDEQDVLVPWVLKQGYKSPSPDQSTTYQRYYHLYRQGEIQDDARAAGGHIVEAGYDRDNWWVVVERLD</sequence>
<dbReference type="InterPro" id="IPR013216">
    <property type="entry name" value="Methyltransf_11"/>
</dbReference>
<gene>
    <name evidence="4" type="ORF">PV10_03877</name>
</gene>
<dbReference type="GeneID" id="27321722"/>
<dbReference type="GO" id="GO:0106335">
    <property type="term" value="F:tRNA (5-carboxymethyluridine(34)-5-O)-methyltransferase activity"/>
    <property type="evidence" value="ECO:0007669"/>
    <property type="project" value="TreeGrafter"/>
</dbReference>
<dbReference type="GO" id="GO:0005737">
    <property type="term" value="C:cytoplasm"/>
    <property type="evidence" value="ECO:0007669"/>
    <property type="project" value="TreeGrafter"/>
</dbReference>
<dbReference type="Proteomes" id="UP000054302">
    <property type="component" value="Unassembled WGS sequence"/>
</dbReference>